<keyword evidence="2" id="KW-0808">Transferase</keyword>
<dbReference type="InterPro" id="IPR002575">
    <property type="entry name" value="Aminoglycoside_PTrfase"/>
</dbReference>
<dbReference type="InterPro" id="IPR011009">
    <property type="entry name" value="Kinase-like_dom_sf"/>
</dbReference>
<dbReference type="RefSeq" id="WP_036679761.1">
    <property type="nucleotide sequence ID" value="NZ_MKQP01000033.1"/>
</dbReference>
<protein>
    <submittedName>
        <fullName evidence="2">Aminoglycoside phosphotransferase</fullName>
    </submittedName>
</protein>
<proteinExistence type="predicted"/>
<comment type="caution">
    <text evidence="2">The sequence shown here is derived from an EMBL/GenBank/DDBJ whole genome shotgun (WGS) entry which is preliminary data.</text>
</comment>
<sequence>MSRVFGSSYFVARVSRMHGGAQKVVYKIECSNGFSCVLYVWDLSMNYFKEEKANEDINEQSYGSHLFELNNRYLTQHGIQTPALYDLNKARDRYSFDYALVEYIDGRMAETYFHHPDSRVQDKVFQRVGEMLTAMHTNERHVFGKANANESSMSECHLLQMENAKVQLAYASQHIEKIRSNQSKLLDKLYELESKIQPRQQYGFIHGELGPDHVMVNDKLEPFLIDIEGAMYYDIEHEHSFLQMRFGDFYRYLKNDALDHDRLLFYQFHHHVSLTSGGLKLLHRGFPDQQFAQGLADYQSERALRFIEG</sequence>
<evidence type="ECO:0000313" key="2">
    <source>
        <dbReference type="EMBL" id="OMD28788.1"/>
    </source>
</evidence>
<gene>
    <name evidence="2" type="ORF">BJP51_23985</name>
</gene>
<dbReference type="Gene3D" id="3.90.1200.10">
    <property type="match status" value="1"/>
</dbReference>
<dbReference type="Proteomes" id="UP000187465">
    <property type="component" value="Unassembled WGS sequence"/>
</dbReference>
<dbReference type="EMBL" id="MKQP01000033">
    <property type="protein sequence ID" value="OMD28788.1"/>
    <property type="molecule type" value="Genomic_DNA"/>
</dbReference>
<feature type="domain" description="Aminoglycoside phosphotransferase" evidence="1">
    <location>
        <begin position="72"/>
        <end position="244"/>
    </location>
</feature>
<dbReference type="GO" id="GO:0016740">
    <property type="term" value="F:transferase activity"/>
    <property type="evidence" value="ECO:0007669"/>
    <property type="project" value="UniProtKB-KW"/>
</dbReference>
<dbReference type="Pfam" id="PF01636">
    <property type="entry name" value="APH"/>
    <property type="match status" value="1"/>
</dbReference>
<organism evidence="2 3">
    <name type="scientific">Paenibacillus odorifer</name>
    <dbReference type="NCBI Taxonomy" id="189426"/>
    <lineage>
        <taxon>Bacteria</taxon>
        <taxon>Bacillati</taxon>
        <taxon>Bacillota</taxon>
        <taxon>Bacilli</taxon>
        <taxon>Bacillales</taxon>
        <taxon>Paenibacillaceae</taxon>
        <taxon>Paenibacillus</taxon>
    </lineage>
</organism>
<evidence type="ECO:0000313" key="3">
    <source>
        <dbReference type="Proteomes" id="UP000187465"/>
    </source>
</evidence>
<dbReference type="AlphaFoldDB" id="A0A1R0X4T6"/>
<evidence type="ECO:0000259" key="1">
    <source>
        <dbReference type="Pfam" id="PF01636"/>
    </source>
</evidence>
<dbReference type="SUPFAM" id="SSF56112">
    <property type="entry name" value="Protein kinase-like (PK-like)"/>
    <property type="match status" value="1"/>
</dbReference>
<accession>A0A1R0X4T6</accession>
<name>A0A1R0X4T6_9BACL</name>
<reference evidence="2 3" key="1">
    <citation type="submission" date="2016-10" db="EMBL/GenBank/DDBJ databases">
        <title>Paenibacillus species isolates.</title>
        <authorList>
            <person name="Beno S.M."/>
        </authorList>
    </citation>
    <scope>NUCLEOTIDE SEQUENCE [LARGE SCALE GENOMIC DNA]</scope>
    <source>
        <strain evidence="2 3">FSL H7-0604</strain>
    </source>
</reference>